<reference evidence="2 3" key="1">
    <citation type="submission" date="2019-12" db="EMBL/GenBank/DDBJ databases">
        <title>Strain KN286 was isolated from seawater, which was collected from Caroline Seamount in the tropical western Pacific.</title>
        <authorList>
            <person name="Wang Q."/>
        </authorList>
    </citation>
    <scope>NUCLEOTIDE SEQUENCE [LARGE SCALE GENOMIC DNA]</scope>
    <source>
        <strain evidence="2 3">KN286</strain>
    </source>
</reference>
<evidence type="ECO:0000313" key="2">
    <source>
        <dbReference type="EMBL" id="MXU66355.1"/>
    </source>
</evidence>
<dbReference type="RefSeq" id="WP_160855742.1">
    <property type="nucleotide sequence ID" value="NZ_WUWG01000005.1"/>
</dbReference>
<keyword evidence="3" id="KW-1185">Reference proteome</keyword>
<evidence type="ECO:0000313" key="3">
    <source>
        <dbReference type="Proteomes" id="UP000436016"/>
    </source>
</evidence>
<name>A0A6B0TXC2_9RHOB</name>
<sequence length="69" mass="7537">MGQVVNLNRARKSRARAEKRRKADENAVRHGLSKAERTRQQAEAARDARRLDGHVLDSDTPGDGGGTDG</sequence>
<gene>
    <name evidence="2" type="ORF">GSH16_12955</name>
</gene>
<comment type="caution">
    <text evidence="2">The sequence shown here is derived from an EMBL/GenBank/DDBJ whole genome shotgun (WGS) entry which is preliminary data.</text>
</comment>
<feature type="compositionally biased region" description="Basic and acidic residues" evidence="1">
    <location>
        <begin position="21"/>
        <end position="57"/>
    </location>
</feature>
<dbReference type="AlphaFoldDB" id="A0A6B0TXC2"/>
<protein>
    <submittedName>
        <fullName evidence="2">DUF4169 family protein</fullName>
    </submittedName>
</protein>
<dbReference type="EMBL" id="WUWG01000005">
    <property type="protein sequence ID" value="MXU66355.1"/>
    <property type="molecule type" value="Genomic_DNA"/>
</dbReference>
<organism evidence="2 3">
    <name type="scientific">Oceanomicrobium pacificus</name>
    <dbReference type="NCBI Taxonomy" id="2692916"/>
    <lineage>
        <taxon>Bacteria</taxon>
        <taxon>Pseudomonadati</taxon>
        <taxon>Pseudomonadota</taxon>
        <taxon>Alphaproteobacteria</taxon>
        <taxon>Rhodobacterales</taxon>
        <taxon>Paracoccaceae</taxon>
        <taxon>Oceanomicrobium</taxon>
    </lineage>
</organism>
<dbReference type="Proteomes" id="UP000436016">
    <property type="component" value="Unassembled WGS sequence"/>
</dbReference>
<proteinExistence type="predicted"/>
<feature type="compositionally biased region" description="Basic residues" evidence="1">
    <location>
        <begin position="9"/>
        <end position="20"/>
    </location>
</feature>
<feature type="region of interest" description="Disordered" evidence="1">
    <location>
        <begin position="1"/>
        <end position="69"/>
    </location>
</feature>
<evidence type="ECO:0000256" key="1">
    <source>
        <dbReference type="SAM" id="MobiDB-lite"/>
    </source>
</evidence>
<dbReference type="Pfam" id="PF13770">
    <property type="entry name" value="DUF4169"/>
    <property type="match status" value="1"/>
</dbReference>
<accession>A0A6B0TXC2</accession>
<dbReference type="InterPro" id="IPR025227">
    <property type="entry name" value="DUF4169"/>
</dbReference>